<evidence type="ECO:0000256" key="5">
    <source>
        <dbReference type="ARBA" id="ARBA00023015"/>
    </source>
</evidence>
<dbReference type="GO" id="GO:0005634">
    <property type="term" value="C:nucleus"/>
    <property type="evidence" value="ECO:0007669"/>
    <property type="project" value="UniProtKB-SubCell"/>
</dbReference>
<gene>
    <name evidence="11" type="ORF">GE061_001355</name>
</gene>
<proteinExistence type="predicted"/>
<dbReference type="PANTHER" id="PTHR46481">
    <property type="entry name" value="ZINC FINGER BED DOMAIN-CONTAINING PROTEIN 4"/>
    <property type="match status" value="1"/>
</dbReference>
<dbReference type="PANTHER" id="PTHR46481:SF10">
    <property type="entry name" value="ZINC FINGER BED DOMAIN-CONTAINING PROTEIN 39"/>
    <property type="match status" value="1"/>
</dbReference>
<evidence type="ECO:0000259" key="10">
    <source>
        <dbReference type="PROSITE" id="PS50808"/>
    </source>
</evidence>
<dbReference type="InterPro" id="IPR003656">
    <property type="entry name" value="Znf_BED"/>
</dbReference>
<feature type="region of interest" description="Disordered" evidence="9">
    <location>
        <begin position="120"/>
        <end position="172"/>
    </location>
</feature>
<dbReference type="GO" id="GO:0009791">
    <property type="term" value="P:post-embryonic development"/>
    <property type="evidence" value="ECO:0007669"/>
    <property type="project" value="UniProtKB-ARBA"/>
</dbReference>
<dbReference type="GO" id="GO:0003677">
    <property type="term" value="F:DNA binding"/>
    <property type="evidence" value="ECO:0007669"/>
    <property type="project" value="InterPro"/>
</dbReference>
<keyword evidence="7" id="KW-0539">Nucleus</keyword>
<dbReference type="SUPFAM" id="SSF57667">
    <property type="entry name" value="beta-beta-alpha zinc fingers"/>
    <property type="match status" value="1"/>
</dbReference>
<name>A0A8S9Y750_APOLU</name>
<evidence type="ECO:0000256" key="4">
    <source>
        <dbReference type="ARBA" id="ARBA00022833"/>
    </source>
</evidence>
<dbReference type="OrthoDB" id="6627581at2759"/>
<feature type="compositionally biased region" description="Polar residues" evidence="9">
    <location>
        <begin position="137"/>
        <end position="155"/>
    </location>
</feature>
<feature type="compositionally biased region" description="Low complexity" evidence="9">
    <location>
        <begin position="156"/>
        <end position="167"/>
    </location>
</feature>
<keyword evidence="4" id="KW-0862">Zinc</keyword>
<dbReference type="Proteomes" id="UP000466442">
    <property type="component" value="Linkage Group LG1"/>
</dbReference>
<keyword evidence="2" id="KW-0479">Metal-binding</keyword>
<comment type="caution">
    <text evidence="11">The sequence shown here is derived from an EMBL/GenBank/DDBJ whole genome shotgun (WGS) entry which is preliminary data.</text>
</comment>
<keyword evidence="6" id="KW-0804">Transcription</keyword>
<evidence type="ECO:0000256" key="3">
    <source>
        <dbReference type="ARBA" id="ARBA00022771"/>
    </source>
</evidence>
<reference evidence="11" key="1">
    <citation type="journal article" date="2021" name="Mol. Ecol. Resour.">
        <title>Apolygus lucorum genome provides insights into omnivorousness and mesophyll feeding.</title>
        <authorList>
            <person name="Liu Y."/>
            <person name="Liu H."/>
            <person name="Wang H."/>
            <person name="Huang T."/>
            <person name="Liu B."/>
            <person name="Yang B."/>
            <person name="Yin L."/>
            <person name="Li B."/>
            <person name="Zhang Y."/>
            <person name="Zhang S."/>
            <person name="Jiang F."/>
            <person name="Zhang X."/>
            <person name="Ren Y."/>
            <person name="Wang B."/>
            <person name="Wang S."/>
            <person name="Lu Y."/>
            <person name="Wu K."/>
            <person name="Fan W."/>
            <person name="Wang G."/>
        </authorList>
    </citation>
    <scope>NUCLEOTIDE SEQUENCE</scope>
    <source>
        <strain evidence="11">12Hb</strain>
    </source>
</reference>
<evidence type="ECO:0000256" key="1">
    <source>
        <dbReference type="ARBA" id="ARBA00004123"/>
    </source>
</evidence>
<evidence type="ECO:0000256" key="7">
    <source>
        <dbReference type="ARBA" id="ARBA00023242"/>
    </source>
</evidence>
<protein>
    <recommendedName>
        <fullName evidence="10">BED-type domain-containing protein</fullName>
    </recommendedName>
</protein>
<evidence type="ECO:0000256" key="9">
    <source>
        <dbReference type="SAM" id="MobiDB-lite"/>
    </source>
</evidence>
<dbReference type="SUPFAM" id="SSF140996">
    <property type="entry name" value="Hermes dimerisation domain"/>
    <property type="match status" value="1"/>
</dbReference>
<keyword evidence="12" id="KW-1185">Reference proteome</keyword>
<evidence type="ECO:0000256" key="2">
    <source>
        <dbReference type="ARBA" id="ARBA00022723"/>
    </source>
</evidence>
<evidence type="ECO:0000256" key="8">
    <source>
        <dbReference type="PROSITE-ProRule" id="PRU00027"/>
    </source>
</evidence>
<evidence type="ECO:0000313" key="12">
    <source>
        <dbReference type="Proteomes" id="UP000466442"/>
    </source>
</evidence>
<dbReference type="EMBL" id="WIXP02000001">
    <property type="protein sequence ID" value="KAF6217003.1"/>
    <property type="molecule type" value="Genomic_DNA"/>
</dbReference>
<sequence length="301" mass="33993">MQKKVMTDEELLRILAEEDEDDEDLLILDSDDEEIDDANYEIDRDESEAEDEEEVLSTAPPSKWWAYFERVDGQFAKCKACLSLIKTCGNTSNLKNHTEKRHPSLVSKVIPSVVDDVDVESADEDEDIVRSPKKQKSTAAASQNVPQSSIQAKIQTSSPSTSATTHHSQFRQGSIKESFQLITEFQRGGNKNYEVTAAIVYMLCKDNLPFTTVEKPGFLKLLKTVAPHYKAPSRITIKKMIEQKFDFIANEFRNKFMGVRQQTAMTVVPRMTLSLAIILKLSKDIGKTVHTRRSTPECLIS</sequence>
<dbReference type="GO" id="GO:0008270">
    <property type="term" value="F:zinc ion binding"/>
    <property type="evidence" value="ECO:0007669"/>
    <property type="project" value="UniProtKB-KW"/>
</dbReference>
<comment type="subcellular location">
    <subcellularLocation>
        <location evidence="1">Nucleus</location>
    </subcellularLocation>
</comment>
<dbReference type="Pfam" id="PF02892">
    <property type="entry name" value="zf-BED"/>
    <property type="match status" value="1"/>
</dbReference>
<accession>A0A8S9Y750</accession>
<dbReference type="AlphaFoldDB" id="A0A8S9Y750"/>
<dbReference type="InterPro" id="IPR036236">
    <property type="entry name" value="Znf_C2H2_sf"/>
</dbReference>
<evidence type="ECO:0000313" key="11">
    <source>
        <dbReference type="EMBL" id="KAF6217003.1"/>
    </source>
</evidence>
<keyword evidence="5" id="KW-0805">Transcription regulation</keyword>
<evidence type="ECO:0000256" key="6">
    <source>
        <dbReference type="ARBA" id="ARBA00023163"/>
    </source>
</evidence>
<dbReference type="InterPro" id="IPR052035">
    <property type="entry name" value="ZnF_BED_domain_contain"/>
</dbReference>
<keyword evidence="3 8" id="KW-0863">Zinc-finger</keyword>
<dbReference type="PROSITE" id="PS50808">
    <property type="entry name" value="ZF_BED"/>
    <property type="match status" value="1"/>
</dbReference>
<organism evidence="11 12">
    <name type="scientific">Apolygus lucorum</name>
    <name type="common">Small green plant bug</name>
    <name type="synonym">Lygocoris lucorum</name>
    <dbReference type="NCBI Taxonomy" id="248454"/>
    <lineage>
        <taxon>Eukaryota</taxon>
        <taxon>Metazoa</taxon>
        <taxon>Ecdysozoa</taxon>
        <taxon>Arthropoda</taxon>
        <taxon>Hexapoda</taxon>
        <taxon>Insecta</taxon>
        <taxon>Pterygota</taxon>
        <taxon>Neoptera</taxon>
        <taxon>Paraneoptera</taxon>
        <taxon>Hemiptera</taxon>
        <taxon>Heteroptera</taxon>
        <taxon>Panheteroptera</taxon>
        <taxon>Cimicomorpha</taxon>
        <taxon>Miridae</taxon>
        <taxon>Mirini</taxon>
        <taxon>Apolygus</taxon>
    </lineage>
</organism>
<dbReference type="SMART" id="SM00614">
    <property type="entry name" value="ZnF_BED"/>
    <property type="match status" value="1"/>
</dbReference>
<feature type="domain" description="BED-type" evidence="10">
    <location>
        <begin position="59"/>
        <end position="109"/>
    </location>
</feature>